<dbReference type="PANTHER" id="PTHR34070:SF1">
    <property type="entry name" value="DNA ALKYLATION REPAIR PROTEIN"/>
    <property type="match status" value="1"/>
</dbReference>
<name>A0A084GKE4_METID</name>
<reference evidence="1 2" key="1">
    <citation type="journal article" date="2005" name="Int. J. Syst. Evol. Microbiol.">
        <title>Bacillus cibi sp. nov., isolated from jeotgal, a traditional Korean fermented seafood.</title>
        <authorList>
            <person name="Yoon J.H."/>
            <person name="Lee C.H."/>
            <person name="Oh T.K."/>
        </authorList>
    </citation>
    <scope>NUCLEOTIDE SEQUENCE [LARGE SCALE GENOMIC DNA]</scope>
    <source>
        <strain evidence="1 2">DSM 16189</strain>
    </source>
</reference>
<dbReference type="SUPFAM" id="SSF48371">
    <property type="entry name" value="ARM repeat"/>
    <property type="match status" value="1"/>
</dbReference>
<organism evidence="1 2">
    <name type="scientific">Metabacillus indicus</name>
    <name type="common">Bacillus indicus</name>
    <dbReference type="NCBI Taxonomy" id="246786"/>
    <lineage>
        <taxon>Bacteria</taxon>
        <taxon>Bacillati</taxon>
        <taxon>Bacillota</taxon>
        <taxon>Bacilli</taxon>
        <taxon>Bacillales</taxon>
        <taxon>Bacillaceae</taxon>
        <taxon>Metabacillus</taxon>
    </lineage>
</organism>
<dbReference type="AlphaFoldDB" id="A0A084GKE4"/>
<dbReference type="Proteomes" id="UP000028549">
    <property type="component" value="Unassembled WGS sequence"/>
</dbReference>
<proteinExistence type="predicted"/>
<dbReference type="Pfam" id="PF08713">
    <property type="entry name" value="DNA_alkylation"/>
    <property type="match status" value="1"/>
</dbReference>
<dbReference type="InterPro" id="IPR016024">
    <property type="entry name" value="ARM-type_fold"/>
</dbReference>
<evidence type="ECO:0000313" key="2">
    <source>
        <dbReference type="Proteomes" id="UP000028549"/>
    </source>
</evidence>
<dbReference type="CDD" id="cd07064">
    <property type="entry name" value="AlkD_like_1"/>
    <property type="match status" value="1"/>
</dbReference>
<dbReference type="STRING" id="246786.GS18_0217560"/>
<dbReference type="Gene3D" id="1.20.1660.10">
    <property type="entry name" value="Hypothetical protein (EF3068)"/>
    <property type="match status" value="1"/>
</dbReference>
<dbReference type="OrthoDB" id="9775346at2"/>
<dbReference type="InterPro" id="IPR014825">
    <property type="entry name" value="DNA_alkylation"/>
</dbReference>
<keyword evidence="2" id="KW-1185">Reference proteome</keyword>
<evidence type="ECO:0000313" key="1">
    <source>
        <dbReference type="EMBL" id="KEZ47806.1"/>
    </source>
</evidence>
<protein>
    <recommendedName>
        <fullName evidence="3">DNA alkylation repair protein</fullName>
    </recommendedName>
</protein>
<gene>
    <name evidence="1" type="ORF">GS18_0217560</name>
</gene>
<dbReference type="Gene3D" id="1.25.40.290">
    <property type="entry name" value="ARM repeat domains"/>
    <property type="match status" value="1"/>
</dbReference>
<comment type="caution">
    <text evidence="1">The sequence shown here is derived from an EMBL/GenBank/DDBJ whole genome shotgun (WGS) entry which is preliminary data.</text>
</comment>
<dbReference type="PANTHER" id="PTHR34070">
    <property type="entry name" value="ARMADILLO-TYPE FOLD"/>
    <property type="match status" value="1"/>
</dbReference>
<evidence type="ECO:0008006" key="3">
    <source>
        <dbReference type="Google" id="ProtNLM"/>
    </source>
</evidence>
<dbReference type="RefSeq" id="WP_029566630.1">
    <property type="nucleotide sequence ID" value="NZ_CP176757.1"/>
</dbReference>
<accession>A0A084GKE4</accession>
<sequence length="219" mass="25584">MDYAEDLRKLFREHADAEKAHLMSAYMRGQFQFFGIRSPERKELTKQFLKKHGNPASLEGAILKLWAFEERELQYAAVDMLERNKKQLCGKDMVWLKTAITTESWWDTVDLIASNIIGPLVKKEPSLRERYLDEWAESENIWLVRTAILHQLKYKANTDEAWLYRVISQNSSSKEFFIQKAIGWALREYSKTAPASVKAFAENHPLAPLSRREGLKYVQ</sequence>
<dbReference type="EMBL" id="JNVC02000015">
    <property type="protein sequence ID" value="KEZ47806.1"/>
    <property type="molecule type" value="Genomic_DNA"/>
</dbReference>